<dbReference type="AlphaFoldDB" id="A0AA35LUK6"/>
<comment type="caution">
    <text evidence="2">The sequence shown here is derived from an EMBL/GenBank/DDBJ whole genome shotgun (WGS) entry which is preliminary data.</text>
</comment>
<dbReference type="InterPro" id="IPR013094">
    <property type="entry name" value="AB_hydrolase_3"/>
</dbReference>
<sequence length="365" mass="41255">MPGFSQSLSYLRLKCEACVVRRFANRAQRDGYTLELPTQRQLIKIPSRDTGRRVRIWVYPHLDWNRSPKRPGMINWHGSGFVVGGFGLDHVWCTEAAYDLGIWVIDADYRKAPENPFPAAVHDAEDVLGWVSTRPDLFDLDRVAVSGFASGATLALVAASTLRRADHGLNIRVPVVFYPITNSDIDSARKRPPQRELSVSLSIRITRFFNKCYVPNRDDRLNPRVSPDLGDLESFPDHVVFTTAEHDVFAPEGMTLADNLRNGRRTVISFMVQGANHGFDKDRRGDDFERRRATAYSVARDHLDNALQAVALGFPQFPLPAPPGDAERLRDLLVSGYRGPNRHRVRQWVCDSAPRPRPRPRPPAN</sequence>
<dbReference type="GO" id="GO:0016787">
    <property type="term" value="F:hydrolase activity"/>
    <property type="evidence" value="ECO:0007669"/>
    <property type="project" value="InterPro"/>
</dbReference>
<reference evidence="2" key="1">
    <citation type="submission" date="2023-01" db="EMBL/GenBank/DDBJ databases">
        <authorList>
            <person name="Piombo E."/>
        </authorList>
    </citation>
    <scope>NUCLEOTIDE SEQUENCE</scope>
</reference>
<dbReference type="InterPro" id="IPR029058">
    <property type="entry name" value="AB_hydrolase_fold"/>
</dbReference>
<dbReference type="PANTHER" id="PTHR23024">
    <property type="entry name" value="ARYLACETAMIDE DEACETYLASE"/>
    <property type="match status" value="1"/>
</dbReference>
<accession>A0AA35LUK6</accession>
<dbReference type="Proteomes" id="UP001160390">
    <property type="component" value="Unassembled WGS sequence"/>
</dbReference>
<dbReference type="SUPFAM" id="SSF53474">
    <property type="entry name" value="alpha/beta-Hydrolases"/>
    <property type="match status" value="1"/>
</dbReference>
<evidence type="ECO:0000313" key="2">
    <source>
        <dbReference type="EMBL" id="CAI6079955.1"/>
    </source>
</evidence>
<dbReference type="EMBL" id="CABFNP030000704">
    <property type="protein sequence ID" value="CAI6079955.1"/>
    <property type="molecule type" value="Genomic_DNA"/>
</dbReference>
<evidence type="ECO:0000259" key="1">
    <source>
        <dbReference type="Pfam" id="PF07859"/>
    </source>
</evidence>
<dbReference type="Gene3D" id="3.40.50.1820">
    <property type="entry name" value="alpha/beta hydrolase"/>
    <property type="match status" value="1"/>
</dbReference>
<keyword evidence="3" id="KW-1185">Reference proteome</keyword>
<dbReference type="PANTHER" id="PTHR23024:SF242">
    <property type="entry name" value="ALPHA_BETA HYDROLASE FOLD-3 DOMAIN-CONTAINING PROTEIN-RELATED"/>
    <property type="match status" value="1"/>
</dbReference>
<proteinExistence type="predicted"/>
<dbReference type="InterPro" id="IPR050466">
    <property type="entry name" value="Carboxylest/Gibb_receptor"/>
</dbReference>
<name>A0AA35LUK6_9HYPO</name>
<feature type="domain" description="Alpha/beta hydrolase fold-3" evidence="1">
    <location>
        <begin position="74"/>
        <end position="279"/>
    </location>
</feature>
<dbReference type="Pfam" id="PF07859">
    <property type="entry name" value="Abhydrolase_3"/>
    <property type="match status" value="1"/>
</dbReference>
<organism evidence="2 3">
    <name type="scientific">Clonostachys chloroleuca</name>
    <dbReference type="NCBI Taxonomy" id="1926264"/>
    <lineage>
        <taxon>Eukaryota</taxon>
        <taxon>Fungi</taxon>
        <taxon>Dikarya</taxon>
        <taxon>Ascomycota</taxon>
        <taxon>Pezizomycotina</taxon>
        <taxon>Sordariomycetes</taxon>
        <taxon>Hypocreomycetidae</taxon>
        <taxon>Hypocreales</taxon>
        <taxon>Bionectriaceae</taxon>
        <taxon>Clonostachys</taxon>
    </lineage>
</organism>
<protein>
    <recommendedName>
        <fullName evidence="1">Alpha/beta hydrolase fold-3 domain-containing protein</fullName>
    </recommendedName>
</protein>
<evidence type="ECO:0000313" key="3">
    <source>
        <dbReference type="Proteomes" id="UP001160390"/>
    </source>
</evidence>
<gene>
    <name evidence="2" type="ORF">CCHLO57077_00012897</name>
</gene>